<dbReference type="OrthoDB" id="9799612at2"/>
<evidence type="ECO:0000313" key="2">
    <source>
        <dbReference type="EMBL" id="KAB1080219.1"/>
    </source>
</evidence>
<accession>A0A6L3T4Z7</accession>
<comment type="caution">
    <text evidence="2">The sequence shown here is derived from an EMBL/GenBank/DDBJ whole genome shotgun (WGS) entry which is preliminary data.</text>
</comment>
<protein>
    <submittedName>
        <fullName evidence="2">Alpha/beta hydrolase</fullName>
    </submittedName>
</protein>
<dbReference type="SUPFAM" id="SSF53474">
    <property type="entry name" value="alpha/beta-Hydrolases"/>
    <property type="match status" value="1"/>
</dbReference>
<dbReference type="InterPro" id="IPR000073">
    <property type="entry name" value="AB_hydrolase_1"/>
</dbReference>
<evidence type="ECO:0000313" key="3">
    <source>
        <dbReference type="Proteomes" id="UP000474159"/>
    </source>
</evidence>
<reference evidence="2 3" key="1">
    <citation type="submission" date="2019-09" db="EMBL/GenBank/DDBJ databases">
        <title>YIM 48816 draft genome.</title>
        <authorList>
            <person name="Jiang L."/>
        </authorList>
    </citation>
    <scope>NUCLEOTIDE SEQUENCE [LARGE SCALE GENOMIC DNA]</scope>
    <source>
        <strain evidence="2 3">YIM 48816</strain>
    </source>
</reference>
<dbReference type="Pfam" id="PF00561">
    <property type="entry name" value="Abhydrolase_1"/>
    <property type="match status" value="1"/>
</dbReference>
<proteinExistence type="predicted"/>
<sequence length="293" mass="33147">MSRVSYRTIEVDGRTVFYREAGPRDAPTLLLLHGFPSSSRMYEPLLRAMAGTHHLIAPDFIGFGHSDAPDPRSFAYTFDHLAAVIDGFTAALGLRRYALYLQDYGGPVGFRLAEAHPERVQALIIQNAVAHEDGLGPLWDKRRAFWADRKAHEAALRENFLSLAATRQRHLGSDPDTSAYDPDLWTDEFAFLSRPGQDDIQTELFYDYRTNVARYPAWQDWLRRHKPPLLVLWGRYDPSFQSAEAEAYRRDVPDAEVHLLDAGHFALDVKADAIAALATDFLARRARAGPPRE</sequence>
<feature type="domain" description="AB hydrolase-1" evidence="1">
    <location>
        <begin position="27"/>
        <end position="270"/>
    </location>
</feature>
<dbReference type="InterPro" id="IPR051340">
    <property type="entry name" value="Haloalkane_dehalogenase"/>
</dbReference>
<name>A0A6L3T4Z7_9HYPH</name>
<organism evidence="2 3">
    <name type="scientific">Methylobacterium soli</name>
    <dbReference type="NCBI Taxonomy" id="553447"/>
    <lineage>
        <taxon>Bacteria</taxon>
        <taxon>Pseudomonadati</taxon>
        <taxon>Pseudomonadota</taxon>
        <taxon>Alphaproteobacteria</taxon>
        <taxon>Hyphomicrobiales</taxon>
        <taxon>Methylobacteriaceae</taxon>
        <taxon>Methylobacterium</taxon>
    </lineage>
</organism>
<evidence type="ECO:0000259" key="1">
    <source>
        <dbReference type="Pfam" id="PF00561"/>
    </source>
</evidence>
<keyword evidence="2" id="KW-0378">Hydrolase</keyword>
<dbReference type="PANTHER" id="PTHR42977">
    <property type="entry name" value="HYDROLASE-RELATED"/>
    <property type="match status" value="1"/>
</dbReference>
<dbReference type="PANTHER" id="PTHR42977:SF1">
    <property type="entry name" value="BLR6576 PROTEIN"/>
    <property type="match status" value="1"/>
</dbReference>
<dbReference type="PRINTS" id="PR00111">
    <property type="entry name" value="ABHYDROLASE"/>
</dbReference>
<dbReference type="GO" id="GO:0004301">
    <property type="term" value="F:epoxide hydrolase activity"/>
    <property type="evidence" value="ECO:0007669"/>
    <property type="project" value="TreeGrafter"/>
</dbReference>
<keyword evidence="3" id="KW-1185">Reference proteome</keyword>
<dbReference type="InterPro" id="IPR029058">
    <property type="entry name" value="AB_hydrolase_fold"/>
</dbReference>
<dbReference type="Proteomes" id="UP000474159">
    <property type="component" value="Unassembled WGS sequence"/>
</dbReference>
<dbReference type="EMBL" id="VZZK01000006">
    <property type="protein sequence ID" value="KAB1080219.1"/>
    <property type="molecule type" value="Genomic_DNA"/>
</dbReference>
<gene>
    <name evidence="2" type="ORF">F6X53_08045</name>
</gene>
<dbReference type="Gene3D" id="3.40.50.1820">
    <property type="entry name" value="alpha/beta hydrolase"/>
    <property type="match status" value="1"/>
</dbReference>
<dbReference type="AlphaFoldDB" id="A0A6L3T4Z7"/>
<dbReference type="RefSeq" id="WP_150999380.1">
    <property type="nucleotide sequence ID" value="NZ_BPQY01000674.1"/>
</dbReference>